<protein>
    <submittedName>
        <fullName evidence="1">Uncharacterized protein</fullName>
    </submittedName>
</protein>
<accession>A0ABD3F3B1</accession>
<dbReference type="AlphaFoldDB" id="A0ABD3F3B1"/>
<keyword evidence="2" id="KW-1185">Reference proteome</keyword>
<evidence type="ECO:0000313" key="2">
    <source>
        <dbReference type="Proteomes" id="UP001632037"/>
    </source>
</evidence>
<dbReference type="EMBL" id="JBIMZQ010000041">
    <property type="protein sequence ID" value="KAL3660472.1"/>
    <property type="molecule type" value="Genomic_DNA"/>
</dbReference>
<evidence type="ECO:0000313" key="1">
    <source>
        <dbReference type="EMBL" id="KAL3660472.1"/>
    </source>
</evidence>
<comment type="caution">
    <text evidence="1">The sequence shown here is derived from an EMBL/GenBank/DDBJ whole genome shotgun (WGS) entry which is preliminary data.</text>
</comment>
<sequence length="59" mass="6626">MDEGDEALMKAYKWQKALITDQDANIRLMLNQTLPRSYLRVSINDKSLPAAWGATGDSL</sequence>
<reference evidence="1 2" key="1">
    <citation type="submission" date="2024-09" db="EMBL/GenBank/DDBJ databases">
        <title>Genome sequencing and assembly of Phytophthora oleae, isolate VK10A, causative agent of rot of olive drupes.</title>
        <authorList>
            <person name="Conti Taguali S."/>
            <person name="Riolo M."/>
            <person name="La Spada F."/>
            <person name="Cacciola S.O."/>
            <person name="Dionisio G."/>
        </authorList>
    </citation>
    <scope>NUCLEOTIDE SEQUENCE [LARGE SCALE GENOMIC DNA]</scope>
    <source>
        <strain evidence="1 2">VK10A</strain>
    </source>
</reference>
<dbReference type="Proteomes" id="UP001632037">
    <property type="component" value="Unassembled WGS sequence"/>
</dbReference>
<name>A0ABD3F3B1_9STRA</name>
<proteinExistence type="predicted"/>
<gene>
    <name evidence="1" type="ORF">V7S43_014620</name>
</gene>
<organism evidence="1 2">
    <name type="scientific">Phytophthora oleae</name>
    <dbReference type="NCBI Taxonomy" id="2107226"/>
    <lineage>
        <taxon>Eukaryota</taxon>
        <taxon>Sar</taxon>
        <taxon>Stramenopiles</taxon>
        <taxon>Oomycota</taxon>
        <taxon>Peronosporomycetes</taxon>
        <taxon>Peronosporales</taxon>
        <taxon>Peronosporaceae</taxon>
        <taxon>Phytophthora</taxon>
    </lineage>
</organism>